<name>A0AAP0M5D1_9ROSI</name>
<evidence type="ECO:0000313" key="1">
    <source>
        <dbReference type="EMBL" id="KAK9198969.1"/>
    </source>
</evidence>
<dbReference type="Proteomes" id="UP001428341">
    <property type="component" value="Unassembled WGS sequence"/>
</dbReference>
<dbReference type="EMBL" id="JBCGBO010000005">
    <property type="protein sequence ID" value="KAK9198969.1"/>
    <property type="molecule type" value="Genomic_DNA"/>
</dbReference>
<accession>A0AAP0M5D1</accession>
<keyword evidence="2" id="KW-1185">Reference proteome</keyword>
<protein>
    <submittedName>
        <fullName evidence="1">Uncharacterized protein</fullName>
    </submittedName>
</protein>
<dbReference type="AlphaFoldDB" id="A0AAP0M5D1"/>
<sequence length="91" mass="10015">MGDFHGSTCLDFKITGYIYDVYVVYVFLNAENGVMMANAQCREDLKTSGACGDKNCNTRVGPCHDKYGNSLLFASCRFGGPNNICECTFKC</sequence>
<comment type="caution">
    <text evidence="1">The sequence shown here is derived from an EMBL/GenBank/DDBJ whole genome shotgun (WGS) entry which is preliminary data.</text>
</comment>
<reference evidence="1 2" key="1">
    <citation type="submission" date="2024-05" db="EMBL/GenBank/DDBJ databases">
        <title>Haplotype-resolved chromosome-level genome assembly of Huyou (Citrus changshanensis).</title>
        <authorList>
            <person name="Miao C."/>
            <person name="Chen W."/>
            <person name="Wu Y."/>
            <person name="Wang L."/>
            <person name="Zhao S."/>
            <person name="Grierson D."/>
            <person name="Xu C."/>
            <person name="Chen K."/>
        </authorList>
    </citation>
    <scope>NUCLEOTIDE SEQUENCE [LARGE SCALE GENOMIC DNA]</scope>
    <source>
        <strain evidence="1">01-14</strain>
        <tissue evidence="1">Leaf</tissue>
    </source>
</reference>
<proteinExistence type="predicted"/>
<evidence type="ECO:0000313" key="2">
    <source>
        <dbReference type="Proteomes" id="UP001428341"/>
    </source>
</evidence>
<organism evidence="1 2">
    <name type="scientific">Citrus x changshan-huyou</name>
    <dbReference type="NCBI Taxonomy" id="2935761"/>
    <lineage>
        <taxon>Eukaryota</taxon>
        <taxon>Viridiplantae</taxon>
        <taxon>Streptophyta</taxon>
        <taxon>Embryophyta</taxon>
        <taxon>Tracheophyta</taxon>
        <taxon>Spermatophyta</taxon>
        <taxon>Magnoliopsida</taxon>
        <taxon>eudicotyledons</taxon>
        <taxon>Gunneridae</taxon>
        <taxon>Pentapetalae</taxon>
        <taxon>rosids</taxon>
        <taxon>malvids</taxon>
        <taxon>Sapindales</taxon>
        <taxon>Rutaceae</taxon>
        <taxon>Aurantioideae</taxon>
        <taxon>Citrus</taxon>
    </lineage>
</organism>
<gene>
    <name evidence="1" type="ORF">WN944_014156</name>
</gene>